<dbReference type="GO" id="GO:0008270">
    <property type="term" value="F:zinc ion binding"/>
    <property type="evidence" value="ECO:0007669"/>
    <property type="project" value="UniProtKB-KW"/>
</dbReference>
<dbReference type="GO" id="GO:0005634">
    <property type="term" value="C:nucleus"/>
    <property type="evidence" value="ECO:0007669"/>
    <property type="project" value="TreeGrafter"/>
</dbReference>
<dbReference type="CDD" id="cd16652">
    <property type="entry name" value="dRING_Rmd5p-like"/>
    <property type="match status" value="1"/>
</dbReference>
<dbReference type="InterPro" id="IPR044063">
    <property type="entry name" value="ZF_RING_GID"/>
</dbReference>
<name>A0A0D0BHC4_9AGAM</name>
<evidence type="ECO:0000259" key="11">
    <source>
        <dbReference type="PROSITE" id="PS51867"/>
    </source>
</evidence>
<keyword evidence="3" id="KW-0479">Metal-binding</keyword>
<dbReference type="InterPro" id="IPR045098">
    <property type="entry name" value="Fyv10_fam"/>
</dbReference>
<evidence type="ECO:0000256" key="6">
    <source>
        <dbReference type="ARBA" id="ARBA00061136"/>
    </source>
</evidence>
<feature type="domain" description="RING-Gid-type" evidence="11">
    <location>
        <begin position="328"/>
        <end position="370"/>
    </location>
</feature>
<dbReference type="GO" id="GO:0043161">
    <property type="term" value="P:proteasome-mediated ubiquitin-dependent protein catabolic process"/>
    <property type="evidence" value="ECO:0007669"/>
    <property type="project" value="InterPro"/>
</dbReference>
<evidence type="ECO:0000256" key="4">
    <source>
        <dbReference type="ARBA" id="ARBA00022771"/>
    </source>
</evidence>
<dbReference type="InterPro" id="IPR006595">
    <property type="entry name" value="CTLH_C"/>
</dbReference>
<feature type="domain" description="CTLH" evidence="10">
    <location>
        <begin position="144"/>
        <end position="201"/>
    </location>
</feature>
<dbReference type="STRING" id="930992.A0A0D0BHC4"/>
<protein>
    <recommendedName>
        <fullName evidence="8">GID complex catalytic subunit 2</fullName>
    </recommendedName>
    <alternativeName>
        <fullName evidence="7">Glucose-induced degradation protein 2</fullName>
    </alternativeName>
</protein>
<dbReference type="InterPro" id="IPR027370">
    <property type="entry name" value="Znf-RING_euk"/>
</dbReference>
<dbReference type="FunCoup" id="A0A0D0BHC4">
    <property type="interactions" value="365"/>
</dbReference>
<evidence type="ECO:0000256" key="2">
    <source>
        <dbReference type="ARBA" id="ARBA00022490"/>
    </source>
</evidence>
<evidence type="ECO:0000256" key="9">
    <source>
        <dbReference type="PROSITE-ProRule" id="PRU01215"/>
    </source>
</evidence>
<evidence type="ECO:0000256" key="7">
    <source>
        <dbReference type="ARBA" id="ARBA00075398"/>
    </source>
</evidence>
<feature type="zinc finger region" description="RING-Gid-type" evidence="9">
    <location>
        <begin position="328"/>
        <end position="370"/>
    </location>
</feature>
<comment type="subcellular location">
    <subcellularLocation>
        <location evidence="1">Cytoplasm</location>
    </subcellularLocation>
</comment>
<dbReference type="EMBL" id="KN835235">
    <property type="protein sequence ID" value="KIK42573.1"/>
    <property type="molecule type" value="Genomic_DNA"/>
</dbReference>
<proteinExistence type="inferred from homology"/>
<dbReference type="FunFam" id="3.30.40.10:FF:000143">
    <property type="entry name" value="Regulator of gluconeogenesis Rmd5"/>
    <property type="match status" value="1"/>
</dbReference>
<dbReference type="InterPro" id="IPR037683">
    <property type="entry name" value="Rmd5_dRing"/>
</dbReference>
<dbReference type="Proteomes" id="UP000054485">
    <property type="component" value="Unassembled WGS sequence"/>
</dbReference>
<keyword evidence="5" id="KW-0862">Zinc</keyword>
<dbReference type="GO" id="GO:0034657">
    <property type="term" value="C:GID complex"/>
    <property type="evidence" value="ECO:0007669"/>
    <property type="project" value="TreeGrafter"/>
</dbReference>
<dbReference type="PROSITE" id="PS51867">
    <property type="entry name" value="ZF_RING_GID"/>
    <property type="match status" value="1"/>
</dbReference>
<evidence type="ECO:0000313" key="13">
    <source>
        <dbReference type="Proteomes" id="UP000054485"/>
    </source>
</evidence>
<sequence length="384" mass="43532">MDGPLKELSKLERLTERAKGKTPSIENSLDSLLQSLREVKDNINAGSVTEDTYVLLAQTVEAKKKEIDDKQKEIYNGIARLGRALDKKFTQPLPTYEPLFASKDAIAALERTIALHFLRTGQFSTAEAFIQECNMVIEPEQRTKFQDLHRIVLALKKQNIGPALEWSLKNREFLRKRSSPLEFYLHRSQFVRLLLAEPLDAGPAISYANATLRSFYPEHATEFQRLMTSVLYLPKERLQRSPYADLASDSVHTDLEPLFAKEYCMSLGMSRQVPLRVIGDIGGGGALARIEKARTVMKERKSEWSQTDELPIEIQLAPENRYHSIFACPVSKEQSTEQNPPMMMTCGHVITKESLQKLCKSNGRVKCPYCPAESTQMNALHVVF</sequence>
<accession>A0A0D0BHC4</accession>
<organism evidence="12 13">
    <name type="scientific">Suillus luteus UH-Slu-Lm8-n1</name>
    <dbReference type="NCBI Taxonomy" id="930992"/>
    <lineage>
        <taxon>Eukaryota</taxon>
        <taxon>Fungi</taxon>
        <taxon>Dikarya</taxon>
        <taxon>Basidiomycota</taxon>
        <taxon>Agaricomycotina</taxon>
        <taxon>Agaricomycetes</taxon>
        <taxon>Agaricomycetidae</taxon>
        <taxon>Boletales</taxon>
        <taxon>Suillineae</taxon>
        <taxon>Suillaceae</taxon>
        <taxon>Suillus</taxon>
    </lineage>
</organism>
<dbReference type="AlphaFoldDB" id="A0A0D0BHC4"/>
<reference evidence="12 13" key="1">
    <citation type="submission" date="2014-04" db="EMBL/GenBank/DDBJ databases">
        <authorList>
            <consortium name="DOE Joint Genome Institute"/>
            <person name="Kuo A."/>
            <person name="Ruytinx J."/>
            <person name="Rineau F."/>
            <person name="Colpaert J."/>
            <person name="Kohler A."/>
            <person name="Nagy L.G."/>
            <person name="Floudas D."/>
            <person name="Copeland A."/>
            <person name="Barry K.W."/>
            <person name="Cichocki N."/>
            <person name="Veneault-Fourrey C."/>
            <person name="LaButti K."/>
            <person name="Lindquist E.A."/>
            <person name="Lipzen A."/>
            <person name="Lundell T."/>
            <person name="Morin E."/>
            <person name="Murat C."/>
            <person name="Sun H."/>
            <person name="Tunlid A."/>
            <person name="Henrissat B."/>
            <person name="Grigoriev I.V."/>
            <person name="Hibbett D.S."/>
            <person name="Martin F."/>
            <person name="Nordberg H.P."/>
            <person name="Cantor M.N."/>
            <person name="Hua S.X."/>
        </authorList>
    </citation>
    <scope>NUCLEOTIDE SEQUENCE [LARGE SCALE GENOMIC DNA]</scope>
    <source>
        <strain evidence="12 13">UH-Slu-Lm8-n1</strain>
    </source>
</reference>
<evidence type="ECO:0000256" key="1">
    <source>
        <dbReference type="ARBA" id="ARBA00004496"/>
    </source>
</evidence>
<keyword evidence="13" id="KW-1185">Reference proteome</keyword>
<dbReference type="SUPFAM" id="SSF57850">
    <property type="entry name" value="RING/U-box"/>
    <property type="match status" value="1"/>
</dbReference>
<dbReference type="OrthoDB" id="1933281at2759"/>
<dbReference type="InterPro" id="IPR013083">
    <property type="entry name" value="Znf_RING/FYVE/PHD"/>
</dbReference>
<reference evidence="13" key="2">
    <citation type="submission" date="2015-01" db="EMBL/GenBank/DDBJ databases">
        <title>Evolutionary Origins and Diversification of the Mycorrhizal Mutualists.</title>
        <authorList>
            <consortium name="DOE Joint Genome Institute"/>
            <consortium name="Mycorrhizal Genomics Consortium"/>
            <person name="Kohler A."/>
            <person name="Kuo A."/>
            <person name="Nagy L.G."/>
            <person name="Floudas D."/>
            <person name="Copeland A."/>
            <person name="Barry K.W."/>
            <person name="Cichocki N."/>
            <person name="Veneault-Fourrey C."/>
            <person name="LaButti K."/>
            <person name="Lindquist E.A."/>
            <person name="Lipzen A."/>
            <person name="Lundell T."/>
            <person name="Morin E."/>
            <person name="Murat C."/>
            <person name="Riley R."/>
            <person name="Ohm R."/>
            <person name="Sun H."/>
            <person name="Tunlid A."/>
            <person name="Henrissat B."/>
            <person name="Grigoriev I.V."/>
            <person name="Hibbett D.S."/>
            <person name="Martin F."/>
        </authorList>
    </citation>
    <scope>NUCLEOTIDE SEQUENCE [LARGE SCALE GENOMIC DNA]</scope>
    <source>
        <strain evidence="13">UH-Slu-Lm8-n1</strain>
    </source>
</reference>
<dbReference type="InterPro" id="IPR024964">
    <property type="entry name" value="CTLH/CRA"/>
</dbReference>
<evidence type="ECO:0000256" key="3">
    <source>
        <dbReference type="ARBA" id="ARBA00022723"/>
    </source>
</evidence>
<dbReference type="Pfam" id="PF10607">
    <property type="entry name" value="CTLH"/>
    <property type="match status" value="1"/>
</dbReference>
<dbReference type="PANTHER" id="PTHR12170">
    <property type="entry name" value="MACROPHAGE ERYTHROBLAST ATTACHER-RELATED"/>
    <property type="match status" value="1"/>
</dbReference>
<dbReference type="Gene3D" id="3.30.40.10">
    <property type="entry name" value="Zinc/RING finger domain, C3HC4 (zinc finger)"/>
    <property type="match status" value="1"/>
</dbReference>
<comment type="similarity">
    <text evidence="6">Belongs to the RMD5/GID2 family.</text>
</comment>
<gene>
    <name evidence="12" type="ORF">CY34DRAFT_804821</name>
</gene>
<dbReference type="PANTHER" id="PTHR12170:SF3">
    <property type="entry name" value="GH10162P"/>
    <property type="match status" value="1"/>
</dbReference>
<dbReference type="PROSITE" id="PS50897">
    <property type="entry name" value="CTLH"/>
    <property type="match status" value="1"/>
</dbReference>
<evidence type="ECO:0000259" key="10">
    <source>
        <dbReference type="PROSITE" id="PS50897"/>
    </source>
</evidence>
<dbReference type="HOGENOM" id="CLU_020227_4_0_1"/>
<evidence type="ECO:0000256" key="5">
    <source>
        <dbReference type="ARBA" id="ARBA00022833"/>
    </source>
</evidence>
<keyword evidence="4 9" id="KW-0863">Zinc-finger</keyword>
<dbReference type="Pfam" id="PF13445">
    <property type="entry name" value="zf-RING_UBOX"/>
    <property type="match status" value="1"/>
</dbReference>
<dbReference type="GO" id="GO:0061630">
    <property type="term" value="F:ubiquitin protein ligase activity"/>
    <property type="evidence" value="ECO:0007669"/>
    <property type="project" value="InterPro"/>
</dbReference>
<dbReference type="GO" id="GO:0005737">
    <property type="term" value="C:cytoplasm"/>
    <property type="evidence" value="ECO:0007669"/>
    <property type="project" value="UniProtKB-SubCell"/>
</dbReference>
<evidence type="ECO:0000313" key="12">
    <source>
        <dbReference type="EMBL" id="KIK42573.1"/>
    </source>
</evidence>
<evidence type="ECO:0000256" key="8">
    <source>
        <dbReference type="ARBA" id="ARBA00080744"/>
    </source>
</evidence>
<keyword evidence="2" id="KW-0963">Cytoplasm</keyword>
<dbReference type="InParanoid" id="A0A0D0BHC4"/>